<keyword evidence="3 6" id="KW-0812">Transmembrane</keyword>
<evidence type="ECO:0000256" key="2">
    <source>
        <dbReference type="ARBA" id="ARBA00022475"/>
    </source>
</evidence>
<sequence length="300" mass="32919">MFNNSRLKFSNSAELLLVLATMLAGCGWIFSKQSIQGIPPFAFISIRFVMASLILMPLCLSAFTKLTLRDVTKAAFAGLLQGVVLLLWIFSVSMTDALGEGAFIMSLSMLFAPLMAWPLMKQKPGKSFWQALPVAILGLYMLSGGGEWHTSASQITFLIAALTLALQFNLNGLYVKSIPVLPLTCIQFLFTGLLGVVVSLLMESWPESVDTSVWYWVCASILPATCLRFLAQIAGQKHTSATNAAIIMILEPLWTVLLSISVYGEQMSFHKVTGCLLILTSLVVYKLRDRKHQRSGRLAG</sequence>
<evidence type="ECO:0000256" key="6">
    <source>
        <dbReference type="SAM" id="Phobius"/>
    </source>
</evidence>
<dbReference type="AlphaFoldDB" id="A0A1M7Z1I3"/>
<evidence type="ECO:0000256" key="3">
    <source>
        <dbReference type="ARBA" id="ARBA00022692"/>
    </source>
</evidence>
<dbReference type="Gene3D" id="1.10.3730.20">
    <property type="match status" value="1"/>
</dbReference>
<feature type="transmembrane region" description="Helical" evidence="6">
    <location>
        <begin position="101"/>
        <end position="120"/>
    </location>
</feature>
<evidence type="ECO:0000313" key="9">
    <source>
        <dbReference type="Proteomes" id="UP000184600"/>
    </source>
</evidence>
<feature type="transmembrane region" description="Helical" evidence="6">
    <location>
        <begin position="127"/>
        <end position="145"/>
    </location>
</feature>
<dbReference type="InterPro" id="IPR037185">
    <property type="entry name" value="EmrE-like"/>
</dbReference>
<evidence type="ECO:0000256" key="4">
    <source>
        <dbReference type="ARBA" id="ARBA00022989"/>
    </source>
</evidence>
<keyword evidence="5 6" id="KW-0472">Membrane</keyword>
<feature type="domain" description="EamA" evidence="7">
    <location>
        <begin position="155"/>
        <end position="284"/>
    </location>
</feature>
<accession>A0A1M7Z1I3</accession>
<dbReference type="InterPro" id="IPR051258">
    <property type="entry name" value="Diverse_Substrate_Transporter"/>
</dbReference>
<keyword evidence="9" id="KW-1185">Reference proteome</keyword>
<feature type="transmembrane region" description="Helical" evidence="6">
    <location>
        <begin position="213"/>
        <end position="231"/>
    </location>
</feature>
<feature type="transmembrane region" description="Helical" evidence="6">
    <location>
        <begin position="151"/>
        <end position="168"/>
    </location>
</feature>
<evidence type="ECO:0000256" key="1">
    <source>
        <dbReference type="ARBA" id="ARBA00004651"/>
    </source>
</evidence>
<keyword evidence="2" id="KW-1003">Cell membrane</keyword>
<reference evidence="9" key="1">
    <citation type="submission" date="2016-12" db="EMBL/GenBank/DDBJ databases">
        <authorList>
            <person name="Rodrigo-Torres L."/>
            <person name="Arahal R.D."/>
            <person name="Lucena T."/>
        </authorList>
    </citation>
    <scope>NUCLEOTIDE SEQUENCE [LARGE SCALE GENOMIC DNA]</scope>
</reference>
<feature type="transmembrane region" description="Helical" evidence="6">
    <location>
        <begin position="243"/>
        <end position="263"/>
    </location>
</feature>
<dbReference type="GO" id="GO:0005886">
    <property type="term" value="C:plasma membrane"/>
    <property type="evidence" value="ECO:0007669"/>
    <property type="project" value="UniProtKB-SubCell"/>
</dbReference>
<dbReference type="EMBL" id="FRFG01000072">
    <property type="protein sequence ID" value="SHO58640.1"/>
    <property type="molecule type" value="Genomic_DNA"/>
</dbReference>
<dbReference type="PANTHER" id="PTHR42920:SF5">
    <property type="entry name" value="EAMA DOMAIN-CONTAINING PROTEIN"/>
    <property type="match status" value="1"/>
</dbReference>
<dbReference type="Pfam" id="PF00892">
    <property type="entry name" value="EamA"/>
    <property type="match status" value="2"/>
</dbReference>
<keyword evidence="4 6" id="KW-1133">Transmembrane helix</keyword>
<dbReference type="PROSITE" id="PS51257">
    <property type="entry name" value="PROKAR_LIPOPROTEIN"/>
    <property type="match status" value="1"/>
</dbReference>
<feature type="transmembrane region" description="Helical" evidence="6">
    <location>
        <begin position="41"/>
        <end position="63"/>
    </location>
</feature>
<dbReference type="PANTHER" id="PTHR42920">
    <property type="entry name" value="OS03G0707200 PROTEIN-RELATED"/>
    <property type="match status" value="1"/>
</dbReference>
<name>A0A1M7Z1I3_9VIBR</name>
<feature type="transmembrane region" description="Helical" evidence="6">
    <location>
        <begin position="269"/>
        <end position="287"/>
    </location>
</feature>
<dbReference type="RefSeq" id="WP_073586082.1">
    <property type="nucleotide sequence ID" value="NZ_AP024898.1"/>
</dbReference>
<evidence type="ECO:0000256" key="5">
    <source>
        <dbReference type="ARBA" id="ARBA00023136"/>
    </source>
</evidence>
<protein>
    <submittedName>
        <fullName evidence="8">EamA-like transporter family protein</fullName>
    </submittedName>
</protein>
<dbReference type="OrthoDB" id="8370318at2"/>
<dbReference type="SUPFAM" id="SSF103481">
    <property type="entry name" value="Multidrug resistance efflux transporter EmrE"/>
    <property type="match status" value="2"/>
</dbReference>
<organism evidence="8 9">
    <name type="scientific">Vibrio quintilis</name>
    <dbReference type="NCBI Taxonomy" id="1117707"/>
    <lineage>
        <taxon>Bacteria</taxon>
        <taxon>Pseudomonadati</taxon>
        <taxon>Pseudomonadota</taxon>
        <taxon>Gammaproteobacteria</taxon>
        <taxon>Vibrionales</taxon>
        <taxon>Vibrionaceae</taxon>
        <taxon>Vibrio</taxon>
    </lineage>
</organism>
<dbReference type="InterPro" id="IPR000620">
    <property type="entry name" value="EamA_dom"/>
</dbReference>
<dbReference type="Proteomes" id="UP000184600">
    <property type="component" value="Unassembled WGS sequence"/>
</dbReference>
<feature type="domain" description="EamA" evidence="7">
    <location>
        <begin position="12"/>
        <end position="143"/>
    </location>
</feature>
<proteinExistence type="predicted"/>
<feature type="transmembrane region" description="Helical" evidence="6">
    <location>
        <begin position="75"/>
        <end position="95"/>
    </location>
</feature>
<gene>
    <name evidence="8" type="ORF">VQ7734_04412</name>
</gene>
<evidence type="ECO:0000313" key="8">
    <source>
        <dbReference type="EMBL" id="SHO58640.1"/>
    </source>
</evidence>
<evidence type="ECO:0000259" key="7">
    <source>
        <dbReference type="Pfam" id="PF00892"/>
    </source>
</evidence>
<feature type="transmembrane region" description="Helical" evidence="6">
    <location>
        <begin position="180"/>
        <end position="201"/>
    </location>
</feature>
<comment type="subcellular location">
    <subcellularLocation>
        <location evidence="1">Cell membrane</location>
        <topology evidence="1">Multi-pass membrane protein</topology>
    </subcellularLocation>
</comment>